<dbReference type="InterPro" id="IPR034746">
    <property type="entry name" value="POTRA"/>
</dbReference>
<evidence type="ECO:0000313" key="13">
    <source>
        <dbReference type="Proteomes" id="UP000244441"/>
    </source>
</evidence>
<dbReference type="InterPro" id="IPR013686">
    <property type="entry name" value="Polypept-transport_assoc_ShlB"/>
</dbReference>
<proteinExistence type="inferred from homology"/>
<dbReference type="Proteomes" id="UP000244441">
    <property type="component" value="Chromosome"/>
</dbReference>
<name>A0A2S0VQX1_9ALTE</name>
<dbReference type="GO" id="GO:0009279">
    <property type="term" value="C:cell outer membrane"/>
    <property type="evidence" value="ECO:0007669"/>
    <property type="project" value="UniProtKB-SubCell"/>
</dbReference>
<feature type="domain" description="POTRA" evidence="11">
    <location>
        <begin position="83"/>
        <end position="158"/>
    </location>
</feature>
<dbReference type="KEGG" id="cate:C2869_09300"/>
<dbReference type="AlphaFoldDB" id="A0A2S0VQX1"/>
<keyword evidence="3" id="KW-0813">Transport</keyword>
<protein>
    <recommendedName>
        <fullName evidence="11">POTRA domain-containing protein</fullName>
    </recommendedName>
</protein>
<keyword evidence="7" id="KW-0472">Membrane</keyword>
<feature type="region of interest" description="Disordered" evidence="9">
    <location>
        <begin position="42"/>
        <end position="65"/>
    </location>
</feature>
<keyword evidence="13" id="KW-1185">Reference proteome</keyword>
<keyword evidence="4" id="KW-1134">Transmembrane beta strand</keyword>
<keyword evidence="8" id="KW-0998">Cell outer membrane</keyword>
<evidence type="ECO:0000313" key="12">
    <source>
        <dbReference type="EMBL" id="AWB66613.1"/>
    </source>
</evidence>
<evidence type="ECO:0000256" key="2">
    <source>
        <dbReference type="ARBA" id="ARBA00009055"/>
    </source>
</evidence>
<dbReference type="PANTHER" id="PTHR34597:SF1">
    <property type="entry name" value="HEME_HEMOPEXIN TRANSPORTER PROTEIN HUXB"/>
    <property type="match status" value="1"/>
</dbReference>
<evidence type="ECO:0000256" key="1">
    <source>
        <dbReference type="ARBA" id="ARBA00004442"/>
    </source>
</evidence>
<keyword evidence="10" id="KW-0732">Signal</keyword>
<dbReference type="Gene3D" id="2.40.160.50">
    <property type="entry name" value="membrane protein fhac: a member of the omp85/tpsb transporter family"/>
    <property type="match status" value="1"/>
</dbReference>
<reference evidence="12 13" key="1">
    <citation type="submission" date="2018-01" db="EMBL/GenBank/DDBJ databases">
        <title>Genome sequence of a Cantenovulum-like bacteria.</title>
        <authorList>
            <person name="Tan W.R."/>
            <person name="Lau N.-S."/>
            <person name="Go F."/>
            <person name="Amirul A.-A.A."/>
        </authorList>
    </citation>
    <scope>NUCLEOTIDE SEQUENCE [LARGE SCALE GENOMIC DNA]</scope>
    <source>
        <strain evidence="12 13">CCB-QB4</strain>
    </source>
</reference>
<evidence type="ECO:0000256" key="7">
    <source>
        <dbReference type="ARBA" id="ARBA00023136"/>
    </source>
</evidence>
<accession>A0A2S0VQX1</accession>
<dbReference type="Gene3D" id="3.10.20.310">
    <property type="entry name" value="membrane protein fhac"/>
    <property type="match status" value="1"/>
</dbReference>
<dbReference type="GO" id="GO:0046819">
    <property type="term" value="P:protein secretion by the type V secretion system"/>
    <property type="evidence" value="ECO:0007669"/>
    <property type="project" value="TreeGrafter"/>
</dbReference>
<keyword evidence="6" id="KW-0653">Protein transport</keyword>
<dbReference type="InterPro" id="IPR051544">
    <property type="entry name" value="TPS_OM_transporter"/>
</dbReference>
<evidence type="ECO:0000256" key="10">
    <source>
        <dbReference type="SAM" id="SignalP"/>
    </source>
</evidence>
<dbReference type="EMBL" id="CP026604">
    <property type="protein sequence ID" value="AWB66613.1"/>
    <property type="molecule type" value="Genomic_DNA"/>
</dbReference>
<feature type="signal peptide" evidence="10">
    <location>
        <begin position="1"/>
        <end position="35"/>
    </location>
</feature>
<organism evidence="12 13">
    <name type="scientific">Saccharobesus litoralis</name>
    <dbReference type="NCBI Taxonomy" id="2172099"/>
    <lineage>
        <taxon>Bacteria</taxon>
        <taxon>Pseudomonadati</taxon>
        <taxon>Pseudomonadota</taxon>
        <taxon>Gammaproteobacteria</taxon>
        <taxon>Alteromonadales</taxon>
        <taxon>Alteromonadaceae</taxon>
        <taxon>Saccharobesus</taxon>
    </lineage>
</organism>
<gene>
    <name evidence="12" type="ORF">C2869_09300</name>
</gene>
<dbReference type="OrthoDB" id="572300at2"/>
<comment type="subcellular location">
    <subcellularLocation>
        <location evidence="1">Cell outer membrane</location>
    </subcellularLocation>
</comment>
<evidence type="ECO:0000259" key="11">
    <source>
        <dbReference type="PROSITE" id="PS51779"/>
    </source>
</evidence>
<evidence type="ECO:0000256" key="3">
    <source>
        <dbReference type="ARBA" id="ARBA00022448"/>
    </source>
</evidence>
<dbReference type="RefSeq" id="WP_108602674.1">
    <property type="nucleotide sequence ID" value="NZ_CP026604.1"/>
</dbReference>
<evidence type="ECO:0000256" key="5">
    <source>
        <dbReference type="ARBA" id="ARBA00022692"/>
    </source>
</evidence>
<sequence length="590" mass="65061">MAFTSNKNTQRKAKLNKLLCCLLVSSVLPSFFARAAAPPNAGDLLRDSQQAESQNQRQQSEQSAVVDKNLPRPLLSLPKGVSIAVKQFRITGNTHIATDKLLPLLAPWTNQKLDVDGLNQATGIITRYYQEQGYILTYAYLPQQKVSDGIIEIAVLEGKVGNVQLVTAEDVRLKNDVISGYVSDLTGKTDLNQAQVEERILLLNDIPGVVARAAFARGQRPGTADMIVTVAEDEPLTSRVTFNNHGSKSVGEHRLAARFHLKDVFGYGDNTLVNLQVAEKGQFVNGSVTTRIPYGKGANFDFSIGRLTYELGAPFDALGARGSAIFASTGLNLPLIRSTANNATLRVSYQYKTLQDIISLVSTSNKQSQQIGLGLTYTRQGNFWGGYYLYSRLDYAGGEIDPAPGDNDGIDTNQTYRHFHKLNADVSYRQRLNSNWFTNLRLFGQHAFDNLDSSEKFGMTGPYTMRSFKPGEASMDTAIIFTSELGYSWLMTGSILTLSAFHEVGEGGYFADPWQTPAHKTLVSNARILRGQGLSAKWQQGRDLMLDLSIGWHSNSSHEDVSVANNQVIVSDPLDQQRNPFVYFQLSSTF</sequence>
<feature type="compositionally biased region" description="Low complexity" evidence="9">
    <location>
        <begin position="48"/>
        <end position="64"/>
    </location>
</feature>
<dbReference type="InterPro" id="IPR005565">
    <property type="entry name" value="Hemolysn_activator_HlyB_C"/>
</dbReference>
<dbReference type="PANTHER" id="PTHR34597">
    <property type="entry name" value="SLR1661 PROTEIN"/>
    <property type="match status" value="1"/>
</dbReference>
<dbReference type="PROSITE" id="PS51779">
    <property type="entry name" value="POTRA"/>
    <property type="match status" value="1"/>
</dbReference>
<dbReference type="GO" id="GO:0008320">
    <property type="term" value="F:protein transmembrane transporter activity"/>
    <property type="evidence" value="ECO:0007669"/>
    <property type="project" value="TreeGrafter"/>
</dbReference>
<dbReference type="GO" id="GO:0098046">
    <property type="term" value="C:type V protein secretion system complex"/>
    <property type="evidence" value="ECO:0007669"/>
    <property type="project" value="TreeGrafter"/>
</dbReference>
<dbReference type="Pfam" id="PF03865">
    <property type="entry name" value="ShlB"/>
    <property type="match status" value="1"/>
</dbReference>
<evidence type="ECO:0000256" key="6">
    <source>
        <dbReference type="ARBA" id="ARBA00022927"/>
    </source>
</evidence>
<evidence type="ECO:0000256" key="8">
    <source>
        <dbReference type="ARBA" id="ARBA00023237"/>
    </source>
</evidence>
<keyword evidence="5" id="KW-0812">Transmembrane</keyword>
<feature type="chain" id="PRO_5015552455" description="POTRA domain-containing protein" evidence="10">
    <location>
        <begin position="36"/>
        <end position="590"/>
    </location>
</feature>
<dbReference type="Pfam" id="PF08479">
    <property type="entry name" value="POTRA_2"/>
    <property type="match status" value="1"/>
</dbReference>
<evidence type="ECO:0000256" key="4">
    <source>
        <dbReference type="ARBA" id="ARBA00022452"/>
    </source>
</evidence>
<evidence type="ECO:0000256" key="9">
    <source>
        <dbReference type="SAM" id="MobiDB-lite"/>
    </source>
</evidence>
<comment type="similarity">
    <text evidence="2">Belongs to the TPS (TC 1.B.20) family.</text>
</comment>